<dbReference type="SUPFAM" id="SSF53756">
    <property type="entry name" value="UDP-Glycosyltransferase/glycogen phosphorylase"/>
    <property type="match status" value="1"/>
</dbReference>
<organism evidence="3 4">
    <name type="scientific">Nostoc minutum NIES-26</name>
    <dbReference type="NCBI Taxonomy" id="1844469"/>
    <lineage>
        <taxon>Bacteria</taxon>
        <taxon>Bacillati</taxon>
        <taxon>Cyanobacteriota</taxon>
        <taxon>Cyanophyceae</taxon>
        <taxon>Nostocales</taxon>
        <taxon>Nostocaceae</taxon>
        <taxon>Nostoc</taxon>
    </lineage>
</organism>
<protein>
    <submittedName>
        <fullName evidence="3">Group 1 glycosyl transferase</fullName>
    </submittedName>
</protein>
<dbReference type="EMBL" id="LXQD01000120">
    <property type="protein sequence ID" value="RCJ37396.1"/>
    <property type="molecule type" value="Genomic_DNA"/>
</dbReference>
<feature type="domain" description="Glycosyltransferase subfamily 4-like N-terminal" evidence="2">
    <location>
        <begin position="12"/>
        <end position="171"/>
    </location>
</feature>
<evidence type="ECO:0000259" key="1">
    <source>
        <dbReference type="Pfam" id="PF00534"/>
    </source>
</evidence>
<dbReference type="Proteomes" id="UP000252107">
    <property type="component" value="Unassembled WGS sequence"/>
</dbReference>
<evidence type="ECO:0000313" key="3">
    <source>
        <dbReference type="EMBL" id="RCJ37396.1"/>
    </source>
</evidence>
<evidence type="ECO:0000259" key="2">
    <source>
        <dbReference type="Pfam" id="PF13439"/>
    </source>
</evidence>
<dbReference type="CDD" id="cd03820">
    <property type="entry name" value="GT4_AmsD-like"/>
    <property type="match status" value="1"/>
</dbReference>
<proteinExistence type="predicted"/>
<sequence>MRLTLIISSLTYGGAERVMSIMANYWVAKGWQITLLTFESQKNNEFYLDSRVSYLTLGMYKDSANAIIGVWNNLKRIGRLRDAIINSKPDAVISFMSTTNVLVLLATRGLQIPVVVSERNDPLKISISRSWKQLRQWTYPFADRIVFQTNRARDYFSSKVQASGCIIPNMVLLPPIEKELSRNLLKERSLIAVGRLVRAKGFDLLLQAFAQLKDCYPDWTLTILGEGSLRSDLESLRNQLGLSDRVYLPGTVNNPYEFLKQADIFIMSSRFEGFPNALCEAMACGLPVISTDCPSGPREIIRDGIDGILVPNEDMSALAVAIERLISDEEERKRLAVHAPEVTERFNLEKVMGMWEELLTQVITNVHQHKIRKTT</sequence>
<feature type="domain" description="Glycosyl transferase family 1" evidence="1">
    <location>
        <begin position="186"/>
        <end position="338"/>
    </location>
</feature>
<dbReference type="GO" id="GO:0016757">
    <property type="term" value="F:glycosyltransferase activity"/>
    <property type="evidence" value="ECO:0007669"/>
    <property type="project" value="InterPro"/>
</dbReference>
<keyword evidence="3" id="KW-0808">Transferase</keyword>
<dbReference type="Pfam" id="PF00534">
    <property type="entry name" value="Glycos_transf_1"/>
    <property type="match status" value="1"/>
</dbReference>
<dbReference type="InterPro" id="IPR028098">
    <property type="entry name" value="Glyco_trans_4-like_N"/>
</dbReference>
<gene>
    <name evidence="3" type="ORF">A6770_14605</name>
</gene>
<keyword evidence="4" id="KW-1185">Reference proteome</keyword>
<evidence type="ECO:0000313" key="4">
    <source>
        <dbReference type="Proteomes" id="UP000252107"/>
    </source>
</evidence>
<name>A0A367RLE3_9NOSO</name>
<dbReference type="Gene3D" id="3.40.50.2000">
    <property type="entry name" value="Glycogen Phosphorylase B"/>
    <property type="match status" value="2"/>
</dbReference>
<dbReference type="InterPro" id="IPR001296">
    <property type="entry name" value="Glyco_trans_1"/>
</dbReference>
<reference evidence="3" key="1">
    <citation type="submission" date="2016-04" db="EMBL/GenBank/DDBJ databases">
        <authorList>
            <person name="Tabuchi Yagui T.R."/>
        </authorList>
    </citation>
    <scope>NUCLEOTIDE SEQUENCE [LARGE SCALE GENOMIC DNA]</scope>
    <source>
        <strain evidence="3">NIES-26</strain>
    </source>
</reference>
<comment type="caution">
    <text evidence="3">The sequence shown here is derived from an EMBL/GenBank/DDBJ whole genome shotgun (WGS) entry which is preliminary data.</text>
</comment>
<dbReference type="AlphaFoldDB" id="A0A367RLE3"/>
<accession>A0A367RLE3</accession>
<dbReference type="PANTHER" id="PTHR12526">
    <property type="entry name" value="GLYCOSYLTRANSFERASE"/>
    <property type="match status" value="1"/>
</dbReference>
<dbReference type="Pfam" id="PF13439">
    <property type="entry name" value="Glyco_transf_4"/>
    <property type="match status" value="1"/>
</dbReference>